<dbReference type="EMBL" id="KB632358">
    <property type="protein sequence ID" value="ERL93509.1"/>
    <property type="molecule type" value="Genomic_DNA"/>
</dbReference>
<protein>
    <recommendedName>
        <fullName evidence="1">GIY-YIG domain-containing protein</fullName>
    </recommendedName>
</protein>
<dbReference type="OrthoDB" id="8963429at2759"/>
<reference evidence="2 3" key="1">
    <citation type="journal article" date="2013" name="Genome Biol.">
        <title>Draft genome of the mountain pine beetle, Dendroctonus ponderosae Hopkins, a major forest pest.</title>
        <authorList>
            <person name="Keeling C.I."/>
            <person name="Yuen M.M."/>
            <person name="Liao N.Y."/>
            <person name="Docking T.R."/>
            <person name="Chan S.K."/>
            <person name="Taylor G.A."/>
            <person name="Palmquist D.L."/>
            <person name="Jackman S.D."/>
            <person name="Nguyen A."/>
            <person name="Li M."/>
            <person name="Henderson H."/>
            <person name="Janes J.K."/>
            <person name="Zhao Y."/>
            <person name="Pandoh P."/>
            <person name="Moore R."/>
            <person name="Sperling F.A."/>
            <person name="Huber D.P."/>
            <person name="Birol I."/>
            <person name="Jones S.J."/>
            <person name="Bohlmann J."/>
        </authorList>
    </citation>
    <scope>NUCLEOTIDE SEQUENCE</scope>
</reference>
<accession>U4UHN7</accession>
<sequence length="181" mass="20926">MFVVLSRILNILHPFFVEVYFIDYGNKDIVPSDNIRSLQTFPTSFISIPPLSTGFIIAEAHCPAPGVYRVPCSCGRAYIGTTKRSINTRITEHKRSCRLGQTEKSAVAEHALLDGHQIRFDEVDILHQSERYYPRLTREAIEIFKHQNNFNRKEEITALNPDWKRVFRQTACAPKRWNPHA</sequence>
<organism evidence="2 3">
    <name type="scientific">Dendroctonus ponderosae</name>
    <name type="common">Mountain pine beetle</name>
    <dbReference type="NCBI Taxonomy" id="77166"/>
    <lineage>
        <taxon>Eukaryota</taxon>
        <taxon>Metazoa</taxon>
        <taxon>Ecdysozoa</taxon>
        <taxon>Arthropoda</taxon>
        <taxon>Hexapoda</taxon>
        <taxon>Insecta</taxon>
        <taxon>Pterygota</taxon>
        <taxon>Neoptera</taxon>
        <taxon>Endopterygota</taxon>
        <taxon>Coleoptera</taxon>
        <taxon>Polyphaga</taxon>
        <taxon>Cucujiformia</taxon>
        <taxon>Curculionidae</taxon>
        <taxon>Scolytinae</taxon>
        <taxon>Dendroctonus</taxon>
    </lineage>
</organism>
<evidence type="ECO:0000313" key="3">
    <source>
        <dbReference type="Proteomes" id="UP000030742"/>
    </source>
</evidence>
<feature type="domain" description="GIY-YIG" evidence="1">
    <location>
        <begin position="63"/>
        <end position="143"/>
    </location>
</feature>
<dbReference type="Gene3D" id="2.30.30.140">
    <property type="match status" value="1"/>
</dbReference>
<name>U4UHN7_DENPD</name>
<dbReference type="Proteomes" id="UP000030742">
    <property type="component" value="Unassembled WGS sequence"/>
</dbReference>
<dbReference type="CDD" id="cd10442">
    <property type="entry name" value="GIY-YIG_PLEs"/>
    <property type="match status" value="1"/>
</dbReference>
<dbReference type="CDD" id="cd20379">
    <property type="entry name" value="Tudor_dTUD-like"/>
    <property type="match status" value="1"/>
</dbReference>
<gene>
    <name evidence="2" type="ORF">D910_10798</name>
</gene>
<evidence type="ECO:0000313" key="2">
    <source>
        <dbReference type="EMBL" id="ERL93509.1"/>
    </source>
</evidence>
<dbReference type="SUPFAM" id="SSF82771">
    <property type="entry name" value="GIY-YIG endonuclease"/>
    <property type="match status" value="1"/>
</dbReference>
<dbReference type="InterPro" id="IPR000305">
    <property type="entry name" value="GIY-YIG_endonuc"/>
</dbReference>
<dbReference type="Gene3D" id="3.40.1440.10">
    <property type="entry name" value="GIY-YIG endonuclease"/>
    <property type="match status" value="1"/>
</dbReference>
<dbReference type="SUPFAM" id="SSF63748">
    <property type="entry name" value="Tudor/PWWP/MBT"/>
    <property type="match status" value="1"/>
</dbReference>
<dbReference type="InterPro" id="IPR035901">
    <property type="entry name" value="GIY-YIG_endonuc_sf"/>
</dbReference>
<dbReference type="PROSITE" id="PS50164">
    <property type="entry name" value="GIY_YIG"/>
    <property type="match status" value="1"/>
</dbReference>
<proteinExistence type="predicted"/>
<evidence type="ECO:0000259" key="1">
    <source>
        <dbReference type="PROSITE" id="PS50164"/>
    </source>
</evidence>
<dbReference type="AlphaFoldDB" id="U4UHN7"/>